<reference evidence="2" key="1">
    <citation type="journal article" date="2021" name="New Phytol.">
        <title>Evolutionary innovations through gain and loss of genes in the ectomycorrhizal Boletales.</title>
        <authorList>
            <person name="Wu G."/>
            <person name="Miyauchi S."/>
            <person name="Morin E."/>
            <person name="Kuo A."/>
            <person name="Drula E."/>
            <person name="Varga T."/>
            <person name="Kohler A."/>
            <person name="Feng B."/>
            <person name="Cao Y."/>
            <person name="Lipzen A."/>
            <person name="Daum C."/>
            <person name="Hundley H."/>
            <person name="Pangilinan J."/>
            <person name="Johnson J."/>
            <person name="Barry K."/>
            <person name="LaButti K."/>
            <person name="Ng V."/>
            <person name="Ahrendt S."/>
            <person name="Min B."/>
            <person name="Choi I.G."/>
            <person name="Park H."/>
            <person name="Plett J.M."/>
            <person name="Magnuson J."/>
            <person name="Spatafora J.W."/>
            <person name="Nagy L.G."/>
            <person name="Henrissat B."/>
            <person name="Grigoriev I.V."/>
            <person name="Yang Z.L."/>
            <person name="Xu J."/>
            <person name="Martin F.M."/>
        </authorList>
    </citation>
    <scope>NUCLEOTIDE SEQUENCE</scope>
    <source>
        <strain evidence="2">KKN 215</strain>
    </source>
</reference>
<proteinExistence type="predicted"/>
<comment type="caution">
    <text evidence="2">The sequence shown here is derived from an EMBL/GenBank/DDBJ whole genome shotgun (WGS) entry which is preliminary data.</text>
</comment>
<name>A0A8K0XR93_9AGAR</name>
<gene>
    <name evidence="2" type="ORF">BXZ70DRAFT_60146</name>
</gene>
<dbReference type="InterPro" id="IPR029058">
    <property type="entry name" value="AB_hydrolase_fold"/>
</dbReference>
<evidence type="ECO:0000313" key="2">
    <source>
        <dbReference type="EMBL" id="KAH8102207.1"/>
    </source>
</evidence>
<dbReference type="EMBL" id="JAEVFJ010000010">
    <property type="protein sequence ID" value="KAH8102207.1"/>
    <property type="molecule type" value="Genomic_DNA"/>
</dbReference>
<dbReference type="OrthoDB" id="19657at2759"/>
<feature type="region of interest" description="Disordered" evidence="1">
    <location>
        <begin position="392"/>
        <end position="429"/>
    </location>
</feature>
<dbReference type="SUPFAM" id="SSF53474">
    <property type="entry name" value="alpha/beta-Hydrolases"/>
    <property type="match status" value="1"/>
</dbReference>
<sequence length="488" mass="54986">MPFIDLVAKDDYASLWYITNTPCGNVGGFDPAKPTIVMMHPLHVDSTWLYPQFDDPRLTGKYNIIAFDTRLTGTSMNRFTGKYDFYVAAADLAHAFYHLRLPPAHIWASEAFCYVALRLAAIFPELCLSVTLCNVPAQTEPKAVFEGLEELTRLWCYAEDLESFEYACSLHLSHNASPDIHPEVADEMVTFFQMNWPPFKRSKLITFGQFILNRIPMNTEELAAVRCPVLICQAEANPVYPMVFAEKLVEDLINVPGEVILYKVKASIGLITIFSASIVNKVFHNFLSRLPSSSSELEESTKSVEEVMQESLHRLATLRNDPSVARRDPKSPLAFSMVTQEVWKSQEDAFKVFAKGERKAFSPLTENGRPIRKYSERKDDWIQINSDGYSYSNTPLKSKLSKEKPKKTKSQDFTQPPPPPPPPPLPPAATVRLEKVEIPISEPVSSTEQALARSRRLVVGPSYTVEQQVVKGSKNAVAKFADPRRYIS</sequence>
<organism evidence="2 3">
    <name type="scientific">Cristinia sonorae</name>
    <dbReference type="NCBI Taxonomy" id="1940300"/>
    <lineage>
        <taxon>Eukaryota</taxon>
        <taxon>Fungi</taxon>
        <taxon>Dikarya</taxon>
        <taxon>Basidiomycota</taxon>
        <taxon>Agaricomycotina</taxon>
        <taxon>Agaricomycetes</taxon>
        <taxon>Agaricomycetidae</taxon>
        <taxon>Agaricales</taxon>
        <taxon>Pleurotineae</taxon>
        <taxon>Stephanosporaceae</taxon>
        <taxon>Cristinia</taxon>
    </lineage>
</organism>
<evidence type="ECO:0000313" key="3">
    <source>
        <dbReference type="Proteomes" id="UP000813824"/>
    </source>
</evidence>
<feature type="compositionally biased region" description="Pro residues" evidence="1">
    <location>
        <begin position="415"/>
        <end position="427"/>
    </location>
</feature>
<evidence type="ECO:0000256" key="1">
    <source>
        <dbReference type="SAM" id="MobiDB-lite"/>
    </source>
</evidence>
<keyword evidence="3" id="KW-1185">Reference proteome</keyword>
<dbReference type="AlphaFoldDB" id="A0A8K0XR93"/>
<dbReference type="Gene3D" id="3.40.50.1820">
    <property type="entry name" value="alpha/beta hydrolase"/>
    <property type="match status" value="1"/>
</dbReference>
<protein>
    <submittedName>
        <fullName evidence="2">Alpha/beta-hydrolase</fullName>
    </submittedName>
</protein>
<accession>A0A8K0XR93</accession>
<dbReference type="Proteomes" id="UP000813824">
    <property type="component" value="Unassembled WGS sequence"/>
</dbReference>